<accession>A0A1E3DNQ3</accession>
<reference evidence="3 5" key="3">
    <citation type="submission" date="2018-08" db="EMBL/GenBank/DDBJ databases">
        <title>Vibrio harveyi strains pathogenic to white snook Centropomus viridis Lockington (1877) and potential probiotic bacteria.</title>
        <authorList>
            <person name="Soto-Rodriguez S."/>
            <person name="Gomez-Gil B."/>
            <person name="Lozano-Olvera R."/>
        </authorList>
    </citation>
    <scope>NUCLEOTIDE SEQUENCE [LARGE SCALE GENOMIC DNA]</scope>
    <source>
        <strain evidence="3 5">CAIM 1508</strain>
    </source>
</reference>
<keyword evidence="1" id="KW-1133">Transmembrane helix</keyword>
<dbReference type="Proteomes" id="UP000253437">
    <property type="component" value="Unassembled WGS sequence"/>
</dbReference>
<dbReference type="Proteomes" id="UP000067422">
    <property type="component" value="Chromosome 1"/>
</dbReference>
<reference evidence="2" key="2">
    <citation type="submission" date="2018-01" db="EMBL/GenBank/DDBJ databases">
        <title>FDA dAtabase for Regulatory Grade micrObial Sequences (FDA-ARGOS): Supporting development and validation of Infectious Disease Dx tests.</title>
        <authorList>
            <person name="Hoffmann M."/>
            <person name="Allard M."/>
            <person name="Evans P."/>
            <person name="Brown E."/>
            <person name="Tallon L."/>
            <person name="Sadzewicz L."/>
            <person name="Sengamalay N."/>
            <person name="Ott S."/>
            <person name="Godinez A."/>
            <person name="Nagaraj S."/>
            <person name="Vyas G."/>
            <person name="Aluvathingal J."/>
            <person name="Nadendla S."/>
            <person name="Geyer C."/>
            <person name="Sichtig H."/>
        </authorList>
    </citation>
    <scope>NUCLEOTIDE SEQUENCE</scope>
    <source>
        <strain evidence="2">FDAARGOS_107</strain>
    </source>
</reference>
<sequence>MKVLDLVKAVIKTLIGFFVDVFAISVMVLFTFGLILEVLYFDAKLVFKKQHRRVWHSGDKQQE</sequence>
<proteinExistence type="predicted"/>
<protein>
    <submittedName>
        <fullName evidence="3">Uncharacterized protein</fullName>
    </submittedName>
</protein>
<accession>K5TY83</accession>
<evidence type="ECO:0000313" key="2">
    <source>
        <dbReference type="EMBL" id="AMF96872.1"/>
    </source>
</evidence>
<evidence type="ECO:0000313" key="3">
    <source>
        <dbReference type="EMBL" id="RIW08070.1"/>
    </source>
</evidence>
<dbReference type="EMBL" id="QOUW02000100">
    <property type="protein sequence ID" value="RIW08070.1"/>
    <property type="molecule type" value="Genomic_DNA"/>
</dbReference>
<evidence type="ECO:0000313" key="4">
    <source>
        <dbReference type="Proteomes" id="UP000067422"/>
    </source>
</evidence>
<dbReference type="GeneID" id="83581201"/>
<keyword evidence="4" id="KW-1185">Reference proteome</keyword>
<keyword evidence="1" id="KW-0812">Transmembrane</keyword>
<dbReference type="KEGG" id="vhr:AL538_03555"/>
<feature type="transmembrane region" description="Helical" evidence="1">
    <location>
        <begin position="14"/>
        <end position="41"/>
    </location>
</feature>
<dbReference type="HOGENOM" id="CLU_2884768_0_0_6"/>
<dbReference type="EMBL" id="CP014038">
    <property type="protein sequence ID" value="AMF96872.1"/>
    <property type="molecule type" value="Genomic_DNA"/>
</dbReference>
<keyword evidence="1" id="KW-0472">Membrane</keyword>
<dbReference type="RefSeq" id="WP_005444950.1">
    <property type="nucleotide sequence ID" value="NZ_AP031614.1"/>
</dbReference>
<name>K5TY83_VIBHA</name>
<dbReference type="AlphaFoldDB" id="K5TY83"/>
<evidence type="ECO:0000256" key="1">
    <source>
        <dbReference type="SAM" id="Phobius"/>
    </source>
</evidence>
<organism evidence="3 5">
    <name type="scientific">Vibrio harveyi</name>
    <name type="common">Beneckea harveyi</name>
    <dbReference type="NCBI Taxonomy" id="669"/>
    <lineage>
        <taxon>Bacteria</taxon>
        <taxon>Pseudomonadati</taxon>
        <taxon>Pseudomonadota</taxon>
        <taxon>Gammaproteobacteria</taxon>
        <taxon>Vibrionales</taxon>
        <taxon>Vibrionaceae</taxon>
        <taxon>Vibrio</taxon>
    </lineage>
</organism>
<evidence type="ECO:0000313" key="5">
    <source>
        <dbReference type="Proteomes" id="UP000253437"/>
    </source>
</evidence>
<gene>
    <name evidence="2" type="ORF">AL538_03555</name>
    <name evidence="3" type="ORF">DS957_020165</name>
</gene>
<reference evidence="4" key="1">
    <citation type="submission" date="2015-12" db="EMBL/GenBank/DDBJ databases">
        <title>FDA dAtabase for Regulatory Grade micrObial Sequences (FDA-ARGOS): Supporting development and validation of Infectious Disease Dx tests.</title>
        <authorList>
            <person name="Hoffmann M."/>
            <person name="Allard M."/>
            <person name="Evans P."/>
            <person name="Brown E."/>
            <person name="Tallon L.J."/>
            <person name="Sadzewicz L."/>
            <person name="Sengamalay N."/>
            <person name="Ott S."/>
            <person name="Godinez A."/>
            <person name="Nagaraj S."/>
            <person name="Vyas G."/>
            <person name="Aluvathingal J."/>
            <person name="Nadendla S."/>
            <person name="Geyer C."/>
            <person name="Sichtig H."/>
        </authorList>
    </citation>
    <scope>NUCLEOTIDE SEQUENCE [LARGE SCALE GENOMIC DNA]</scope>
    <source>
        <strain evidence="4">ATCC 43516</strain>
    </source>
</reference>